<dbReference type="Pfam" id="PF00248">
    <property type="entry name" value="Aldo_ket_red"/>
    <property type="match status" value="1"/>
</dbReference>
<reference evidence="3 4" key="1">
    <citation type="submission" date="2022-03" db="EMBL/GenBank/DDBJ databases">
        <title>Pseudonocardia alaer sp. nov., a novel actinomycete isolated from reed forest soil.</title>
        <authorList>
            <person name="Wang L."/>
        </authorList>
    </citation>
    <scope>NUCLEOTIDE SEQUENCE [LARGE SCALE GENOMIC DNA]</scope>
    <source>
        <strain evidence="3 4">Y-16303</strain>
    </source>
</reference>
<gene>
    <name evidence="3" type="ORF">MMF94_39045</name>
</gene>
<accession>A0ABS9TT32</accession>
<comment type="caution">
    <text evidence="3">The sequence shown here is derived from an EMBL/GenBank/DDBJ whole genome shotgun (WGS) entry which is preliminary data.</text>
</comment>
<keyword evidence="4" id="KW-1185">Reference proteome</keyword>
<protein>
    <submittedName>
        <fullName evidence="3">Aldo/keto reductase</fullName>
    </submittedName>
</protein>
<dbReference type="Gene3D" id="3.20.20.100">
    <property type="entry name" value="NADP-dependent oxidoreductase domain"/>
    <property type="match status" value="1"/>
</dbReference>
<dbReference type="PRINTS" id="PR00069">
    <property type="entry name" value="ALDKETRDTASE"/>
</dbReference>
<dbReference type="InterPro" id="IPR036812">
    <property type="entry name" value="NAD(P)_OxRdtase_dom_sf"/>
</dbReference>
<evidence type="ECO:0000313" key="3">
    <source>
        <dbReference type="EMBL" id="MCH6171720.1"/>
    </source>
</evidence>
<dbReference type="PANTHER" id="PTHR43364:SF18">
    <property type="entry name" value="OXIDOREDUCTASE"/>
    <property type="match status" value="1"/>
</dbReference>
<dbReference type="Proteomes" id="UP001299970">
    <property type="component" value="Unassembled WGS sequence"/>
</dbReference>
<evidence type="ECO:0000313" key="4">
    <source>
        <dbReference type="Proteomes" id="UP001299970"/>
    </source>
</evidence>
<dbReference type="SUPFAM" id="SSF51430">
    <property type="entry name" value="NAD(P)-linked oxidoreductase"/>
    <property type="match status" value="1"/>
</dbReference>
<dbReference type="RefSeq" id="WP_241042525.1">
    <property type="nucleotide sequence ID" value="NZ_BAAAJF010000074.1"/>
</dbReference>
<dbReference type="PANTHER" id="PTHR43364">
    <property type="entry name" value="NADH-SPECIFIC METHYLGLYOXAL REDUCTASE-RELATED"/>
    <property type="match status" value="1"/>
</dbReference>
<evidence type="ECO:0000256" key="1">
    <source>
        <dbReference type="SAM" id="MobiDB-lite"/>
    </source>
</evidence>
<dbReference type="CDD" id="cd19091">
    <property type="entry name" value="AKR_PsAKR"/>
    <property type="match status" value="1"/>
</dbReference>
<feature type="region of interest" description="Disordered" evidence="1">
    <location>
        <begin position="222"/>
        <end position="241"/>
    </location>
</feature>
<dbReference type="InterPro" id="IPR020471">
    <property type="entry name" value="AKR"/>
</dbReference>
<name>A0ABS9TT32_9PSEU</name>
<feature type="domain" description="NADP-dependent oxidoreductase" evidence="2">
    <location>
        <begin position="15"/>
        <end position="317"/>
    </location>
</feature>
<organism evidence="3 4">
    <name type="scientific">Pseudonocardia alaniniphila</name>
    <dbReference type="NCBI Taxonomy" id="75291"/>
    <lineage>
        <taxon>Bacteria</taxon>
        <taxon>Bacillati</taxon>
        <taxon>Actinomycetota</taxon>
        <taxon>Actinomycetes</taxon>
        <taxon>Pseudonocardiales</taxon>
        <taxon>Pseudonocardiaceae</taxon>
        <taxon>Pseudonocardia</taxon>
    </lineage>
</organism>
<proteinExistence type="predicted"/>
<dbReference type="InterPro" id="IPR050523">
    <property type="entry name" value="AKR_Detox_Biosynth"/>
</dbReference>
<evidence type="ECO:0000259" key="2">
    <source>
        <dbReference type="Pfam" id="PF00248"/>
    </source>
</evidence>
<dbReference type="EMBL" id="JAKXMK010000048">
    <property type="protein sequence ID" value="MCH6171720.1"/>
    <property type="molecule type" value="Genomic_DNA"/>
</dbReference>
<sequence length="355" mass="38989">MQYRKIGNSGLRVSRLVLGTLNVGSHEQFAPLGGLDQPTAQRLIEIAMDAGVNMIDTADLYSHGQAEEIVGASLKGRRDDVLIATKARFPSGAGPNDAGSSRFHLTRAVEASLRRLGTDHIDLLYLHQWDGETPLEETLQTLDQLVRDGKVRYTGVSNFSGWQVAKTAAVARAHNLIPPIAQQVYYTPEAREAEYEIIPAAVDSGLGTLVWSPLGQSLLSGKVRRGRPVPPTTRQGTDWPEPYVTDRERAFDIIDVLVCVAEDRGVSVPQVVLSWLLNRPGITGAVFGARNEDQLRDDLAAVDLVLTEDETRQIDEVTQPAVQYPFWHRAMLATDRPDRGEAPYLDGYASTIARS</sequence>
<dbReference type="InterPro" id="IPR023210">
    <property type="entry name" value="NADP_OxRdtase_dom"/>
</dbReference>